<dbReference type="EMBL" id="QQAY01000008">
    <property type="protein sequence ID" value="RDI41389.1"/>
    <property type="molecule type" value="Genomic_DNA"/>
</dbReference>
<evidence type="ECO:0000313" key="7">
    <source>
        <dbReference type="Proteomes" id="UP000255326"/>
    </source>
</evidence>
<keyword evidence="4" id="KW-0521">NADP</keyword>
<dbReference type="OrthoDB" id="9794387at2"/>
<dbReference type="PRINTS" id="PR00081">
    <property type="entry name" value="GDHRDH"/>
</dbReference>
<dbReference type="GO" id="GO:0005737">
    <property type="term" value="C:cytoplasm"/>
    <property type="evidence" value="ECO:0007669"/>
    <property type="project" value="UniProtKB-SubCell"/>
</dbReference>
<organism evidence="6 7">
    <name type="scientific">Falsibacillus pallidus</name>
    <dbReference type="NCBI Taxonomy" id="493781"/>
    <lineage>
        <taxon>Bacteria</taxon>
        <taxon>Bacillati</taxon>
        <taxon>Bacillota</taxon>
        <taxon>Bacilli</taxon>
        <taxon>Bacillales</taxon>
        <taxon>Bacillaceae</taxon>
        <taxon>Falsibacillus</taxon>
    </lineage>
</organism>
<dbReference type="GO" id="GO:0006729">
    <property type="term" value="P:tetrahydrobiopterin biosynthetic process"/>
    <property type="evidence" value="ECO:0007669"/>
    <property type="project" value="TreeGrafter"/>
</dbReference>
<evidence type="ECO:0000256" key="1">
    <source>
        <dbReference type="ARBA" id="ARBA00004496"/>
    </source>
</evidence>
<dbReference type="PANTHER" id="PTHR44085:SF2">
    <property type="entry name" value="SEPIAPTERIN REDUCTASE"/>
    <property type="match status" value="1"/>
</dbReference>
<dbReference type="Proteomes" id="UP000255326">
    <property type="component" value="Unassembled WGS sequence"/>
</dbReference>
<dbReference type="PROSITE" id="PS00061">
    <property type="entry name" value="ADH_SHORT"/>
    <property type="match status" value="1"/>
</dbReference>
<evidence type="ECO:0000256" key="5">
    <source>
        <dbReference type="ARBA" id="ARBA00023002"/>
    </source>
</evidence>
<evidence type="ECO:0000256" key="2">
    <source>
        <dbReference type="ARBA" id="ARBA00006484"/>
    </source>
</evidence>
<comment type="caution">
    <text evidence="6">The sequence shown here is derived from an EMBL/GenBank/DDBJ whole genome shotgun (WGS) entry which is preliminary data.</text>
</comment>
<evidence type="ECO:0000256" key="4">
    <source>
        <dbReference type="ARBA" id="ARBA00022857"/>
    </source>
</evidence>
<dbReference type="InterPro" id="IPR051721">
    <property type="entry name" value="Biopterin_syn/organic_redct"/>
</dbReference>
<protein>
    <submittedName>
        <fullName evidence="6">Benzil reductase ((S)-benzoin forming)</fullName>
    </submittedName>
</protein>
<keyword evidence="3" id="KW-0963">Cytoplasm</keyword>
<comment type="similarity">
    <text evidence="2">Belongs to the short-chain dehydrogenases/reductases (SDR) family.</text>
</comment>
<dbReference type="GO" id="GO:0004757">
    <property type="term" value="F:sepiapterin reductase (NADP+) activity"/>
    <property type="evidence" value="ECO:0007669"/>
    <property type="project" value="TreeGrafter"/>
</dbReference>
<gene>
    <name evidence="6" type="ORF">DFR59_10839</name>
</gene>
<dbReference type="InterPro" id="IPR036291">
    <property type="entry name" value="NAD(P)-bd_dom_sf"/>
</dbReference>
<evidence type="ECO:0000313" key="6">
    <source>
        <dbReference type="EMBL" id="RDI41389.1"/>
    </source>
</evidence>
<dbReference type="AlphaFoldDB" id="A0A370GE59"/>
<sequence length="251" mass="27150">MKTAVITGASRGLGFGIAKNMLEEGIGVITISRNENIEIKELANKNGLSYNHFQCDLSSEKDVVETFGKAASIAFSSGIEKVYLFNNAGTVEPIETVGSLPVEEVGFSVQTNLIAPILISNIFLHHSKESKIPADIVNVSSGAGEKPYQGWSVYCSTKAGLNMFTKTAALEQEQAGTNNKIIAYSPGIMDTNMQGTIRSSSQEAFHDIDRFKKFKENGDLRHPDVVAGAIVNLLLHGEVKSGEIYHVNDLI</sequence>
<dbReference type="SUPFAM" id="SSF51735">
    <property type="entry name" value="NAD(P)-binding Rossmann-fold domains"/>
    <property type="match status" value="1"/>
</dbReference>
<dbReference type="NCBIfam" id="NF005381">
    <property type="entry name" value="PRK06924.1"/>
    <property type="match status" value="1"/>
</dbReference>
<dbReference type="PANTHER" id="PTHR44085">
    <property type="entry name" value="SEPIAPTERIN REDUCTASE"/>
    <property type="match status" value="1"/>
</dbReference>
<keyword evidence="7" id="KW-1185">Reference proteome</keyword>
<dbReference type="RefSeq" id="WP_114746054.1">
    <property type="nucleotide sequence ID" value="NZ_QQAY01000008.1"/>
</dbReference>
<keyword evidence="5" id="KW-0560">Oxidoreductase</keyword>
<dbReference type="InterPro" id="IPR020904">
    <property type="entry name" value="Sc_DH/Rdtase_CS"/>
</dbReference>
<dbReference type="InterPro" id="IPR002347">
    <property type="entry name" value="SDR_fam"/>
</dbReference>
<dbReference type="Gene3D" id="3.40.50.720">
    <property type="entry name" value="NAD(P)-binding Rossmann-like Domain"/>
    <property type="match status" value="1"/>
</dbReference>
<accession>A0A370GE59</accession>
<reference evidence="6 7" key="1">
    <citation type="submission" date="2018-07" db="EMBL/GenBank/DDBJ databases">
        <title>Genomic Encyclopedia of Type Strains, Phase IV (KMG-IV): sequencing the most valuable type-strain genomes for metagenomic binning, comparative biology and taxonomic classification.</title>
        <authorList>
            <person name="Goeker M."/>
        </authorList>
    </citation>
    <scope>NUCLEOTIDE SEQUENCE [LARGE SCALE GENOMIC DNA]</scope>
    <source>
        <strain evidence="6 7">DSM 25281</strain>
    </source>
</reference>
<name>A0A370GE59_9BACI</name>
<evidence type="ECO:0000256" key="3">
    <source>
        <dbReference type="ARBA" id="ARBA00022490"/>
    </source>
</evidence>
<dbReference type="Pfam" id="PF00106">
    <property type="entry name" value="adh_short"/>
    <property type="match status" value="1"/>
</dbReference>
<comment type="subcellular location">
    <subcellularLocation>
        <location evidence="1">Cytoplasm</location>
    </subcellularLocation>
</comment>
<proteinExistence type="inferred from homology"/>